<gene>
    <name evidence="3" type="primary">rpsP</name>
    <name evidence="4" type="ORF">SAMN05428957_106228</name>
</gene>
<dbReference type="GO" id="GO:0006412">
    <property type="term" value="P:translation"/>
    <property type="evidence" value="ECO:0007669"/>
    <property type="project" value="UniProtKB-UniRule"/>
</dbReference>
<dbReference type="STRING" id="1527607.SAMN05428957_106228"/>
<keyword evidence="5" id="KW-1185">Reference proteome</keyword>
<dbReference type="GO" id="GO:0005737">
    <property type="term" value="C:cytoplasm"/>
    <property type="evidence" value="ECO:0007669"/>
    <property type="project" value="UniProtKB-ARBA"/>
</dbReference>
<dbReference type="Proteomes" id="UP000198552">
    <property type="component" value="Unassembled WGS sequence"/>
</dbReference>
<dbReference type="InterPro" id="IPR000307">
    <property type="entry name" value="Ribosomal_bS16"/>
</dbReference>
<dbReference type="PANTHER" id="PTHR12919">
    <property type="entry name" value="30S RIBOSOMAL PROTEIN S16"/>
    <property type="match status" value="1"/>
</dbReference>
<dbReference type="GO" id="GO:0015935">
    <property type="term" value="C:small ribosomal subunit"/>
    <property type="evidence" value="ECO:0007669"/>
    <property type="project" value="TreeGrafter"/>
</dbReference>
<dbReference type="NCBIfam" id="TIGR00002">
    <property type="entry name" value="S16"/>
    <property type="match status" value="1"/>
</dbReference>
<evidence type="ECO:0000256" key="1">
    <source>
        <dbReference type="ARBA" id="ARBA00022980"/>
    </source>
</evidence>
<dbReference type="OrthoDB" id="9807878at2"/>
<dbReference type="GO" id="GO:0003735">
    <property type="term" value="F:structural constituent of ribosome"/>
    <property type="evidence" value="ECO:0007669"/>
    <property type="project" value="InterPro"/>
</dbReference>
<dbReference type="HAMAP" id="MF_00385">
    <property type="entry name" value="Ribosomal_bS16"/>
    <property type="match status" value="1"/>
</dbReference>
<dbReference type="RefSeq" id="WP_091570421.1">
    <property type="nucleotide sequence ID" value="NZ_FNHP01000006.1"/>
</dbReference>
<dbReference type="PANTHER" id="PTHR12919:SF20">
    <property type="entry name" value="SMALL RIBOSOMAL SUBUNIT PROTEIN BS16M"/>
    <property type="match status" value="1"/>
</dbReference>
<keyword evidence="1 3" id="KW-0689">Ribosomal protein</keyword>
<evidence type="ECO:0000313" key="4">
    <source>
        <dbReference type="EMBL" id="SDM49003.1"/>
    </source>
</evidence>
<proteinExistence type="inferred from homology"/>
<evidence type="ECO:0000313" key="5">
    <source>
        <dbReference type="Proteomes" id="UP000198552"/>
    </source>
</evidence>
<name>A0A1G9TMU4_9BURK</name>
<dbReference type="SUPFAM" id="SSF54565">
    <property type="entry name" value="Ribosomal protein S16"/>
    <property type="match status" value="1"/>
</dbReference>
<sequence length="93" mass="10120">MVVIRLSRGGSKGRPFFNIVVADKRVRRDGRFIERLGFYNPSAKGGEEALRVAQDRVTYWKSVGAQASPTVERLFKQAAQQQPAAAAAEAAAA</sequence>
<protein>
    <recommendedName>
        <fullName evidence="3">Small ribosomal subunit protein bS16</fullName>
    </recommendedName>
</protein>
<accession>A0A1G9TMU4</accession>
<evidence type="ECO:0000256" key="2">
    <source>
        <dbReference type="ARBA" id="ARBA00023274"/>
    </source>
</evidence>
<dbReference type="InterPro" id="IPR023803">
    <property type="entry name" value="Ribosomal_bS16_dom_sf"/>
</dbReference>
<dbReference type="Pfam" id="PF00886">
    <property type="entry name" value="Ribosomal_S16"/>
    <property type="match status" value="1"/>
</dbReference>
<keyword evidence="2 3" id="KW-0687">Ribonucleoprotein</keyword>
<organism evidence="4 5">
    <name type="scientific">Oryzisolibacter propanilivorax</name>
    <dbReference type="NCBI Taxonomy" id="1527607"/>
    <lineage>
        <taxon>Bacteria</taxon>
        <taxon>Pseudomonadati</taxon>
        <taxon>Pseudomonadota</taxon>
        <taxon>Betaproteobacteria</taxon>
        <taxon>Burkholderiales</taxon>
        <taxon>Comamonadaceae</taxon>
        <taxon>Oryzisolibacter</taxon>
    </lineage>
</organism>
<dbReference type="Gene3D" id="3.30.1320.10">
    <property type="match status" value="1"/>
</dbReference>
<comment type="similarity">
    <text evidence="3">Belongs to the bacterial ribosomal protein bS16 family.</text>
</comment>
<evidence type="ECO:0000256" key="3">
    <source>
        <dbReference type="HAMAP-Rule" id="MF_00385"/>
    </source>
</evidence>
<dbReference type="EMBL" id="FNHP01000006">
    <property type="protein sequence ID" value="SDM49003.1"/>
    <property type="molecule type" value="Genomic_DNA"/>
</dbReference>
<reference evidence="5" key="1">
    <citation type="submission" date="2016-10" db="EMBL/GenBank/DDBJ databases">
        <authorList>
            <person name="Varghese N."/>
            <person name="Submissions S."/>
        </authorList>
    </citation>
    <scope>NUCLEOTIDE SEQUENCE [LARGE SCALE GENOMIC DNA]</scope>
    <source>
        <strain evidence="5">EPL6</strain>
    </source>
</reference>
<dbReference type="AlphaFoldDB" id="A0A1G9TMU4"/>